<keyword evidence="18" id="KW-1185">Reference proteome</keyword>
<proteinExistence type="inferred from homology"/>
<dbReference type="SUPFAM" id="SSF81296">
    <property type="entry name" value="E set domains"/>
    <property type="match status" value="1"/>
</dbReference>
<evidence type="ECO:0000256" key="12">
    <source>
        <dbReference type="RuleBase" id="RU003822"/>
    </source>
</evidence>
<keyword evidence="2 12" id="KW-0813">Transport</keyword>
<evidence type="ECO:0000256" key="8">
    <source>
        <dbReference type="ARBA" id="ARBA00023065"/>
    </source>
</evidence>
<dbReference type="PANTHER" id="PTHR11767:SF102">
    <property type="entry name" value="INWARDLY RECTIFYING POTASSIUM CHANNEL 1, ISOFORM F"/>
    <property type="match status" value="1"/>
</dbReference>
<dbReference type="GO" id="GO:0034765">
    <property type="term" value="P:regulation of monoatomic ion transmembrane transport"/>
    <property type="evidence" value="ECO:0007669"/>
    <property type="project" value="TreeGrafter"/>
</dbReference>
<comment type="caution">
    <text evidence="17">The sequence shown here is derived from an EMBL/GenBank/DDBJ whole genome shotgun (WGS) entry which is preliminary data.</text>
</comment>
<dbReference type="PANTHER" id="PTHR11767">
    <property type="entry name" value="INWARD RECTIFIER POTASSIUM CHANNEL"/>
    <property type="match status" value="1"/>
</dbReference>
<dbReference type="EMBL" id="VSWD01000013">
    <property type="protein sequence ID" value="KAK3084372.1"/>
    <property type="molecule type" value="Genomic_DNA"/>
</dbReference>
<feature type="compositionally biased region" description="Basic and acidic residues" evidence="13">
    <location>
        <begin position="379"/>
        <end position="390"/>
    </location>
</feature>
<accession>A0AA88XWF9</accession>
<evidence type="ECO:0000256" key="9">
    <source>
        <dbReference type="ARBA" id="ARBA00023136"/>
    </source>
</evidence>
<feature type="region of interest" description="Disordered" evidence="13">
    <location>
        <begin position="373"/>
        <end position="399"/>
    </location>
</feature>
<evidence type="ECO:0000256" key="10">
    <source>
        <dbReference type="ARBA" id="ARBA00023303"/>
    </source>
</evidence>
<keyword evidence="4 12" id="KW-0812">Transmembrane</keyword>
<evidence type="ECO:0000256" key="5">
    <source>
        <dbReference type="ARBA" id="ARBA00022882"/>
    </source>
</evidence>
<dbReference type="Pfam" id="PF17655">
    <property type="entry name" value="IRK_C"/>
    <property type="match status" value="1"/>
</dbReference>
<reference evidence="17" key="1">
    <citation type="submission" date="2019-08" db="EMBL/GenBank/DDBJ databases">
        <title>The improved chromosome-level genome for the pearl oyster Pinctada fucata martensii using PacBio sequencing and Hi-C.</title>
        <authorList>
            <person name="Zheng Z."/>
        </authorList>
    </citation>
    <scope>NUCLEOTIDE SEQUENCE</scope>
    <source>
        <strain evidence="17">ZZ-2019</strain>
        <tissue evidence="17">Adductor muscle</tissue>
    </source>
</reference>
<keyword evidence="5 12" id="KW-0851">Voltage-gated channel</keyword>
<evidence type="ECO:0000256" key="7">
    <source>
        <dbReference type="ARBA" id="ARBA00022989"/>
    </source>
</evidence>
<dbReference type="GO" id="GO:0005242">
    <property type="term" value="F:inward rectifier potassium channel activity"/>
    <property type="evidence" value="ECO:0007669"/>
    <property type="project" value="InterPro"/>
</dbReference>
<evidence type="ECO:0000256" key="2">
    <source>
        <dbReference type="ARBA" id="ARBA00022448"/>
    </source>
</evidence>
<evidence type="ECO:0000259" key="16">
    <source>
        <dbReference type="Pfam" id="PF17655"/>
    </source>
</evidence>
<sequence length="414" mass="47405">MFQKKNSETPLLTKSSSAQLMDFPSPTEADDSSLLTRLRNGYQLGRPALVKKTGQYRVTYKGLKKYRSRFVIHDLYQSMIDLKWRWAILFFCLAFFLVYFVFAVIWYLLAHAHGDFSNLDNPNWVPCIEHMRNFADALLYSIETQTTIGYGTLYPNTNCGGSVLIVFVQITIGFLLETILVGFMLVKIARPKHRRQTLLFSEKACICKENGELCLDIRAGDMRQSHLVDTKVFGMFITERVSAEGVVYPLYQQQMDFEAQGMDDRVFMMWPMILKHKINANSPLFNLSVDEVLSNTFEIIVILEGTIEATGEICQARTSYSSKDILWGYRFVNLIDFDEGNGQWRTNFKLFNDVAPTPTPKCSGKELADIYKGTGSSDEDSKSKRFDRGGMFRRSQSQMILSPSILEETEFGKK</sequence>
<dbReference type="PRINTS" id="PR01320">
    <property type="entry name" value="KIRCHANNEL"/>
</dbReference>
<feature type="transmembrane region" description="Helical" evidence="14">
    <location>
        <begin position="163"/>
        <end position="186"/>
    </location>
</feature>
<comment type="subcellular location">
    <subcellularLocation>
        <location evidence="1 12">Membrane</location>
        <topology evidence="1 12">Multi-pass membrane protein</topology>
    </subcellularLocation>
</comment>
<dbReference type="Proteomes" id="UP001186944">
    <property type="component" value="Unassembled WGS sequence"/>
</dbReference>
<dbReference type="PIRSF" id="PIRSF005465">
    <property type="entry name" value="GIRK_kir"/>
    <property type="match status" value="1"/>
</dbReference>
<keyword evidence="6 12" id="KW-0630">Potassium</keyword>
<comment type="similarity">
    <text evidence="12">Belongs to the inward rectifier-type potassium channel (TC 1.A.2.1) family.</text>
</comment>
<evidence type="ECO:0000256" key="13">
    <source>
        <dbReference type="SAM" id="MobiDB-lite"/>
    </source>
</evidence>
<dbReference type="GO" id="GO:0034702">
    <property type="term" value="C:monoatomic ion channel complex"/>
    <property type="evidence" value="ECO:0007669"/>
    <property type="project" value="UniProtKB-KW"/>
</dbReference>
<dbReference type="InterPro" id="IPR014756">
    <property type="entry name" value="Ig_E-set"/>
</dbReference>
<dbReference type="GO" id="GO:1990573">
    <property type="term" value="P:potassium ion import across plasma membrane"/>
    <property type="evidence" value="ECO:0007669"/>
    <property type="project" value="TreeGrafter"/>
</dbReference>
<feature type="transmembrane region" description="Helical" evidence="14">
    <location>
        <begin position="86"/>
        <end position="109"/>
    </location>
</feature>
<evidence type="ECO:0000256" key="3">
    <source>
        <dbReference type="ARBA" id="ARBA00022538"/>
    </source>
</evidence>
<keyword evidence="9 14" id="KW-0472">Membrane</keyword>
<feature type="site" description="Role in the control of polyamine-mediated channel gating and in the blocking by intracellular magnesium" evidence="11">
    <location>
        <position position="177"/>
    </location>
</feature>
<name>A0AA88XWF9_PINIB</name>
<protein>
    <submittedName>
        <fullName evidence="17">Uncharacterized protein</fullName>
    </submittedName>
</protein>
<dbReference type="AlphaFoldDB" id="A0AA88XWF9"/>
<dbReference type="InterPro" id="IPR040445">
    <property type="entry name" value="Kir_TM"/>
</dbReference>
<evidence type="ECO:0000256" key="1">
    <source>
        <dbReference type="ARBA" id="ARBA00004141"/>
    </source>
</evidence>
<keyword evidence="3 12" id="KW-0633">Potassium transport</keyword>
<dbReference type="InterPro" id="IPR041647">
    <property type="entry name" value="IRK_C"/>
</dbReference>
<evidence type="ECO:0000256" key="6">
    <source>
        <dbReference type="ARBA" id="ARBA00022958"/>
    </source>
</evidence>
<feature type="domain" description="Inward rectifier potassium channel C-terminal" evidence="16">
    <location>
        <begin position="198"/>
        <end position="369"/>
    </location>
</feature>
<dbReference type="InterPro" id="IPR016449">
    <property type="entry name" value="K_chnl_inward-rec_Kir"/>
</dbReference>
<keyword evidence="10 12" id="KW-0407">Ion channel</keyword>
<feature type="domain" description="Potassium channel inwardly rectifying transmembrane" evidence="15">
    <location>
        <begin position="50"/>
        <end position="191"/>
    </location>
</feature>
<evidence type="ECO:0000256" key="4">
    <source>
        <dbReference type="ARBA" id="ARBA00022692"/>
    </source>
</evidence>
<dbReference type="Pfam" id="PF01007">
    <property type="entry name" value="IRK"/>
    <property type="match status" value="1"/>
</dbReference>
<dbReference type="Gene3D" id="2.60.40.1400">
    <property type="entry name" value="G protein-activated inward rectifier potassium channel 1"/>
    <property type="match status" value="1"/>
</dbReference>
<evidence type="ECO:0000256" key="11">
    <source>
        <dbReference type="PIRSR" id="PIRSR005465-1"/>
    </source>
</evidence>
<evidence type="ECO:0000259" key="15">
    <source>
        <dbReference type="Pfam" id="PF01007"/>
    </source>
</evidence>
<dbReference type="Gene3D" id="1.10.287.70">
    <property type="match status" value="1"/>
</dbReference>
<dbReference type="GO" id="GO:0005886">
    <property type="term" value="C:plasma membrane"/>
    <property type="evidence" value="ECO:0007669"/>
    <property type="project" value="TreeGrafter"/>
</dbReference>
<evidence type="ECO:0000256" key="14">
    <source>
        <dbReference type="SAM" id="Phobius"/>
    </source>
</evidence>
<organism evidence="17 18">
    <name type="scientific">Pinctada imbricata</name>
    <name type="common">Atlantic pearl-oyster</name>
    <name type="synonym">Pinctada martensii</name>
    <dbReference type="NCBI Taxonomy" id="66713"/>
    <lineage>
        <taxon>Eukaryota</taxon>
        <taxon>Metazoa</taxon>
        <taxon>Spiralia</taxon>
        <taxon>Lophotrochozoa</taxon>
        <taxon>Mollusca</taxon>
        <taxon>Bivalvia</taxon>
        <taxon>Autobranchia</taxon>
        <taxon>Pteriomorphia</taxon>
        <taxon>Pterioida</taxon>
        <taxon>Pterioidea</taxon>
        <taxon>Pteriidae</taxon>
        <taxon>Pinctada</taxon>
    </lineage>
</organism>
<evidence type="ECO:0000313" key="18">
    <source>
        <dbReference type="Proteomes" id="UP001186944"/>
    </source>
</evidence>
<dbReference type="InterPro" id="IPR013518">
    <property type="entry name" value="K_chnl_inward-rec_Kir_cyto"/>
</dbReference>
<evidence type="ECO:0000313" key="17">
    <source>
        <dbReference type="EMBL" id="KAK3084372.1"/>
    </source>
</evidence>
<dbReference type="SUPFAM" id="SSF81324">
    <property type="entry name" value="Voltage-gated potassium channels"/>
    <property type="match status" value="1"/>
</dbReference>
<keyword evidence="7 14" id="KW-1133">Transmembrane helix</keyword>
<gene>
    <name evidence="17" type="ORF">FSP39_012408</name>
</gene>
<keyword evidence="8 12" id="KW-0406">Ion transport</keyword>